<keyword evidence="6 8" id="KW-1133">Transmembrane helix</keyword>
<reference evidence="9 10" key="1">
    <citation type="submission" date="2011-10" db="EMBL/GenBank/DDBJ databases">
        <title>The Improved High-Quality Draft genome of Methanoplanus limicola DSM 2279.</title>
        <authorList>
            <consortium name="US DOE Joint Genome Institute (JGI-PGF)"/>
            <person name="Lucas S."/>
            <person name="Copeland A."/>
            <person name="Lapidus A."/>
            <person name="Glavina del Rio T."/>
            <person name="Dalin E."/>
            <person name="Tice H."/>
            <person name="Bruce D."/>
            <person name="Goodwin L."/>
            <person name="Pitluck S."/>
            <person name="Peters L."/>
            <person name="Mikhailova N."/>
            <person name="Lu M."/>
            <person name="Kyrpides N."/>
            <person name="Mavromatis K."/>
            <person name="Ivanova N."/>
            <person name="Markowitz V."/>
            <person name="Cheng J.-F."/>
            <person name="Hugenholtz P."/>
            <person name="Woyke T."/>
            <person name="Wu D."/>
            <person name="Wirth R."/>
            <person name="Brambilla E.-M."/>
            <person name="Klenk H.-P."/>
            <person name="Eisen J.A."/>
        </authorList>
    </citation>
    <scope>NUCLEOTIDE SEQUENCE [LARGE SCALE GENOMIC DNA]</scope>
    <source>
        <strain evidence="9 10">DSM 2279</strain>
    </source>
</reference>
<dbReference type="InterPro" id="IPR026392">
    <property type="entry name" value="Exo/Archaeosortase_dom"/>
</dbReference>
<keyword evidence="2" id="KW-1003">Cell membrane</keyword>
<dbReference type="NCBIfam" id="TIGR04178">
    <property type="entry name" value="exo_archaeo"/>
    <property type="match status" value="1"/>
</dbReference>
<gene>
    <name evidence="9" type="ORF">Metlim_0183</name>
</gene>
<dbReference type="STRING" id="937775.Metlim_0183"/>
<feature type="transmembrane region" description="Helical" evidence="8">
    <location>
        <begin position="103"/>
        <end position="135"/>
    </location>
</feature>
<organism evidence="9 10">
    <name type="scientific">Methanoplanus limicola DSM 2279</name>
    <dbReference type="NCBI Taxonomy" id="937775"/>
    <lineage>
        <taxon>Archaea</taxon>
        <taxon>Methanobacteriati</taxon>
        <taxon>Methanobacteriota</taxon>
        <taxon>Stenosarchaea group</taxon>
        <taxon>Methanomicrobia</taxon>
        <taxon>Methanomicrobiales</taxon>
        <taxon>Methanomicrobiaceae</taxon>
        <taxon>Methanoplanus</taxon>
    </lineage>
</organism>
<proteinExistence type="predicted"/>
<keyword evidence="4 8" id="KW-0812">Transmembrane</keyword>
<comment type="subcellular location">
    <subcellularLocation>
        <location evidence="1">Cell membrane</location>
        <topology evidence="1">Multi-pass membrane protein</topology>
    </subcellularLocation>
</comment>
<dbReference type="RefSeq" id="WP_004075942.1">
    <property type="nucleotide sequence ID" value="NZ_CM001436.1"/>
</dbReference>
<keyword evidence="7 8" id="KW-0472">Membrane</keyword>
<feature type="transmembrane region" description="Helical" evidence="8">
    <location>
        <begin position="188"/>
        <end position="213"/>
    </location>
</feature>
<keyword evidence="10" id="KW-1185">Reference proteome</keyword>
<evidence type="ECO:0000256" key="4">
    <source>
        <dbReference type="ARBA" id="ARBA00022692"/>
    </source>
</evidence>
<evidence type="ECO:0000256" key="3">
    <source>
        <dbReference type="ARBA" id="ARBA00022670"/>
    </source>
</evidence>
<keyword evidence="3" id="KW-0645">Protease</keyword>
<sequence>MPQTTRGVNSPAVIALIWIILIIILLSVYFITTPSSYSKMDALLIWILSCISLLYLSTKDQICFNKKDKIFAILAGTGVCIFSFLNIPLGLGNPPYSIGEFSILLSGAGIILFGIAGYKKLILPVLFPLIAVLGFEGYEIFLRNQDWLIGPLIPPTVMLSSGIMNIAGLNPTVSGNTISYLSVSGETINLAIVYDCTGIWSLGTFTVASLIVLSTFPESINLRSVCFVSIGYIGTYAANIGRIFLISLSGYIYGPVGVIEQVHVHIGWVLFTIWMIIFWYIYFKHFIDLKFLNKISIE</sequence>
<evidence type="ECO:0000256" key="5">
    <source>
        <dbReference type="ARBA" id="ARBA00022801"/>
    </source>
</evidence>
<dbReference type="AlphaFoldDB" id="H1YZS4"/>
<dbReference type="HOGENOM" id="CLU_932598_0_0_2"/>
<dbReference type="GO" id="GO:0006508">
    <property type="term" value="P:proteolysis"/>
    <property type="evidence" value="ECO:0007669"/>
    <property type="project" value="UniProtKB-KW"/>
</dbReference>
<protein>
    <submittedName>
        <fullName evidence="9">Exosortase EpsH-related protein</fullName>
    </submittedName>
</protein>
<feature type="transmembrane region" description="Helical" evidence="8">
    <location>
        <begin position="265"/>
        <end position="283"/>
    </location>
</feature>
<evidence type="ECO:0000256" key="1">
    <source>
        <dbReference type="ARBA" id="ARBA00004651"/>
    </source>
</evidence>
<dbReference type="Proteomes" id="UP000005741">
    <property type="component" value="Chromosome"/>
</dbReference>
<evidence type="ECO:0000313" key="10">
    <source>
        <dbReference type="Proteomes" id="UP000005741"/>
    </source>
</evidence>
<evidence type="ECO:0000256" key="7">
    <source>
        <dbReference type="ARBA" id="ARBA00023136"/>
    </source>
</evidence>
<dbReference type="Pfam" id="PF09721">
    <property type="entry name" value="Exosortase_EpsH"/>
    <property type="match status" value="1"/>
</dbReference>
<dbReference type="GO" id="GO:0008233">
    <property type="term" value="F:peptidase activity"/>
    <property type="evidence" value="ECO:0007669"/>
    <property type="project" value="UniProtKB-KW"/>
</dbReference>
<accession>H1YZS4</accession>
<name>H1YZS4_9EURY</name>
<dbReference type="InterPro" id="IPR019127">
    <property type="entry name" value="Exosortase"/>
</dbReference>
<feature type="transmembrane region" description="Helical" evidence="8">
    <location>
        <begin position="225"/>
        <end position="253"/>
    </location>
</feature>
<dbReference type="InParanoid" id="H1YZS4"/>
<evidence type="ECO:0000256" key="6">
    <source>
        <dbReference type="ARBA" id="ARBA00022989"/>
    </source>
</evidence>
<evidence type="ECO:0000256" key="2">
    <source>
        <dbReference type="ARBA" id="ARBA00022475"/>
    </source>
</evidence>
<evidence type="ECO:0000313" key="9">
    <source>
        <dbReference type="EMBL" id="EHQ34336.1"/>
    </source>
</evidence>
<dbReference type="GO" id="GO:0005886">
    <property type="term" value="C:plasma membrane"/>
    <property type="evidence" value="ECO:0007669"/>
    <property type="project" value="UniProtKB-SubCell"/>
</dbReference>
<dbReference type="EMBL" id="CM001436">
    <property type="protein sequence ID" value="EHQ34336.1"/>
    <property type="molecule type" value="Genomic_DNA"/>
</dbReference>
<keyword evidence="5" id="KW-0378">Hydrolase</keyword>
<evidence type="ECO:0000256" key="8">
    <source>
        <dbReference type="SAM" id="Phobius"/>
    </source>
</evidence>
<feature type="transmembrane region" description="Helical" evidence="8">
    <location>
        <begin position="43"/>
        <end position="58"/>
    </location>
</feature>
<feature type="transmembrane region" description="Helical" evidence="8">
    <location>
        <begin position="70"/>
        <end position="91"/>
    </location>
</feature>
<feature type="transmembrane region" description="Helical" evidence="8">
    <location>
        <begin position="12"/>
        <end position="31"/>
    </location>
</feature>